<evidence type="ECO:0000259" key="3">
    <source>
        <dbReference type="Pfam" id="PF25852"/>
    </source>
</evidence>
<name>A0A125MG61_BACSE</name>
<dbReference type="InterPro" id="IPR036278">
    <property type="entry name" value="Sialidase_sf"/>
</dbReference>
<keyword evidence="1" id="KW-0732">Signal</keyword>
<proteinExistence type="predicted"/>
<feature type="domain" description="DUF6242" evidence="2">
    <location>
        <begin position="39"/>
        <end position="141"/>
    </location>
</feature>
<feature type="domain" description="DUF6242" evidence="3">
    <location>
        <begin position="147"/>
        <end position="448"/>
    </location>
</feature>
<dbReference type="PROSITE" id="PS51257">
    <property type="entry name" value="PROKAR_LIPOPROTEIN"/>
    <property type="match status" value="1"/>
</dbReference>
<dbReference type="Pfam" id="PF25852">
    <property type="entry name" value="DUF6242_C"/>
    <property type="match status" value="1"/>
</dbReference>
<evidence type="ECO:0000256" key="1">
    <source>
        <dbReference type="SAM" id="SignalP"/>
    </source>
</evidence>
<feature type="signal peptide" evidence="1">
    <location>
        <begin position="1"/>
        <end position="20"/>
    </location>
</feature>
<reference evidence="4 5" key="1">
    <citation type="journal article" date="2016" name="BMC Genomics">
        <title>Type VI secretion systems of human gut Bacteroidales segregate into three genetic architectures, two of which are contained on mobile genetic elements.</title>
        <authorList>
            <person name="Coyne M.J."/>
            <person name="Roelofs K.G."/>
            <person name="Comstock L.E."/>
        </authorList>
    </citation>
    <scope>NUCLEOTIDE SEQUENCE [LARGE SCALE GENOMIC DNA]</scope>
    <source>
        <strain evidence="4 5">CL09T03C01</strain>
    </source>
</reference>
<feature type="chain" id="PRO_5007177948" description="Exo-alpha-sialidase" evidence="1">
    <location>
        <begin position="21"/>
        <end position="454"/>
    </location>
</feature>
<dbReference type="Pfam" id="PF19755">
    <property type="entry name" value="DUF6242"/>
    <property type="match status" value="1"/>
</dbReference>
<dbReference type="InterPro" id="IPR046209">
    <property type="entry name" value="DUF6242_N"/>
</dbReference>
<comment type="caution">
    <text evidence="4">The sequence shown here is derived from an EMBL/GenBank/DDBJ whole genome shotgun (WGS) entry which is preliminary data.</text>
</comment>
<evidence type="ECO:0000313" key="5">
    <source>
        <dbReference type="Proteomes" id="UP000056419"/>
    </source>
</evidence>
<evidence type="ECO:0000313" key="4">
    <source>
        <dbReference type="EMBL" id="KWR56189.1"/>
    </source>
</evidence>
<sequence length="454" mass="50763" precursor="true">MRIKFLAIIASFLFVSIAISSCLDSDDTVELSSDATVHAFGIDTVYGKHYKFTIDQLRRKIYNQDSLPIGADTIIDRILIDTFTVSGWITSRDEMNSISGDTIFNRADSVNLTKAINTENGMKFKIHAPDGFTVNEYSLEIRVHKQDPDSLVWDKMGSAPTLSGEQKAILFNNELWVFTQSAAQKTQTRAGAYWLDTEETYGWNAVPGAKLPDNAKLESLVCLKYKDGENEKQRLYIVTEDGTAHSSDDGINWTPANWEGNNNIRTLIAGFTDVLTVVTSNGEVYTVDNQGNKIAGNMGEAEADFPTSHIYSTNFDSNNQSQAMVVGRTEKDVQQTIPWVSSNGKDWYSLANTSSYDVYCPKFANPAVMYYGENFYIFGSKDENKLDAIYSSVDGISWREPQRKFLLHKDMTDITAPYSIVADSPYIWVIFGGNGTDAAVWRGHLNKLMPVRVQ</sequence>
<evidence type="ECO:0000259" key="2">
    <source>
        <dbReference type="Pfam" id="PF19755"/>
    </source>
</evidence>
<evidence type="ECO:0008006" key="6">
    <source>
        <dbReference type="Google" id="ProtNLM"/>
    </source>
</evidence>
<keyword evidence="5" id="KW-1185">Reference proteome</keyword>
<protein>
    <recommendedName>
        <fullName evidence="6">Exo-alpha-sialidase</fullName>
    </recommendedName>
</protein>
<dbReference type="Proteomes" id="UP000056419">
    <property type="component" value="Unassembled WGS sequence"/>
</dbReference>
<dbReference type="AlphaFoldDB" id="A0A125MG61"/>
<accession>A0A125MG61</accession>
<gene>
    <name evidence="4" type="ORF">AA415_01262</name>
</gene>
<dbReference type="InterPro" id="IPR058667">
    <property type="entry name" value="DUF6242_C"/>
</dbReference>
<dbReference type="STRING" id="46506.AA415_01262"/>
<dbReference type="PATRIC" id="fig|46506.5.peg.1348"/>
<dbReference type="RefSeq" id="WP_060385595.1">
    <property type="nucleotide sequence ID" value="NZ_LRGC01000004.1"/>
</dbReference>
<organism evidence="4 5">
    <name type="scientific">Bacteroides stercoris</name>
    <dbReference type="NCBI Taxonomy" id="46506"/>
    <lineage>
        <taxon>Bacteria</taxon>
        <taxon>Pseudomonadati</taxon>
        <taxon>Bacteroidota</taxon>
        <taxon>Bacteroidia</taxon>
        <taxon>Bacteroidales</taxon>
        <taxon>Bacteroidaceae</taxon>
        <taxon>Bacteroides</taxon>
    </lineage>
</organism>
<dbReference type="EMBL" id="LRGC01000004">
    <property type="protein sequence ID" value="KWR56189.1"/>
    <property type="molecule type" value="Genomic_DNA"/>
</dbReference>
<dbReference type="SUPFAM" id="SSF50939">
    <property type="entry name" value="Sialidases"/>
    <property type="match status" value="1"/>
</dbReference>